<keyword evidence="4" id="KW-0249">Electron transport</keyword>
<evidence type="ECO:0000259" key="8">
    <source>
        <dbReference type="PROSITE" id="PS51007"/>
    </source>
</evidence>
<dbReference type="InterPro" id="IPR051811">
    <property type="entry name" value="Cytochrome_c550/c551-like"/>
</dbReference>
<evidence type="ECO:0000256" key="2">
    <source>
        <dbReference type="ARBA" id="ARBA00022617"/>
    </source>
</evidence>
<evidence type="ECO:0000256" key="7">
    <source>
        <dbReference type="PIRSR" id="PIRSR000025-2"/>
    </source>
</evidence>
<keyword evidence="3 7" id="KW-0479">Metal-binding</keyword>
<comment type="caution">
    <text evidence="9">The sequence shown here is derived from an EMBL/GenBank/DDBJ whole genome shotgun (WGS) entry which is preliminary data.</text>
</comment>
<reference evidence="9" key="1">
    <citation type="submission" date="2021-03" db="EMBL/GenBank/DDBJ databases">
        <title>Antimicrobial resistance genes in bacteria isolated from Japanese honey, and their potential for conferring macrolide and lincosamide resistance in the American foulbrood pathogen Paenibacillus larvae.</title>
        <authorList>
            <person name="Okamoto M."/>
            <person name="Kumagai M."/>
            <person name="Kanamori H."/>
            <person name="Takamatsu D."/>
        </authorList>
    </citation>
    <scope>NUCLEOTIDE SEQUENCE</scope>
    <source>
        <strain evidence="9">J40TS1</strain>
    </source>
</reference>
<keyword evidence="10" id="KW-1185">Reference proteome</keyword>
<dbReference type="PIRSF" id="PIRSF000025">
    <property type="entry name" value="Cytc_Bsub_c550"/>
    <property type="match status" value="1"/>
</dbReference>
<feature type="binding site" description="axial binding residue" evidence="7">
    <location>
        <position position="62"/>
    </location>
    <ligand>
        <name>heme c</name>
        <dbReference type="ChEBI" id="CHEBI:61717"/>
    </ligand>
    <ligandPart>
        <name>Fe</name>
        <dbReference type="ChEBI" id="CHEBI:18248"/>
    </ligandPart>
</feature>
<dbReference type="AlphaFoldDB" id="A0A919YT92"/>
<dbReference type="GO" id="GO:0020037">
    <property type="term" value="F:heme binding"/>
    <property type="evidence" value="ECO:0007669"/>
    <property type="project" value="InterPro"/>
</dbReference>
<dbReference type="EMBL" id="BOSE01000018">
    <property type="protein sequence ID" value="GIP19648.1"/>
    <property type="molecule type" value="Genomic_DNA"/>
</dbReference>
<keyword evidence="2 6" id="KW-0349">Heme</keyword>
<dbReference type="PROSITE" id="PS51007">
    <property type="entry name" value="CYTC"/>
    <property type="match status" value="1"/>
</dbReference>
<evidence type="ECO:0000256" key="5">
    <source>
        <dbReference type="ARBA" id="ARBA00023004"/>
    </source>
</evidence>
<evidence type="ECO:0000256" key="3">
    <source>
        <dbReference type="ARBA" id="ARBA00022723"/>
    </source>
</evidence>
<accession>A0A919YT92</accession>
<keyword evidence="5 7" id="KW-0408">Iron</keyword>
<dbReference type="RefSeq" id="WP_213520589.1">
    <property type="nucleotide sequence ID" value="NZ_BOSE01000018.1"/>
</dbReference>
<evidence type="ECO:0000256" key="6">
    <source>
        <dbReference type="PIRSR" id="PIRSR000025-1"/>
    </source>
</evidence>
<dbReference type="GO" id="GO:0005506">
    <property type="term" value="F:iron ion binding"/>
    <property type="evidence" value="ECO:0007669"/>
    <property type="project" value="InterPro"/>
</dbReference>
<feature type="binding site" description="covalent" evidence="6">
    <location>
        <position position="61"/>
    </location>
    <ligand>
        <name>heme c</name>
        <dbReference type="ChEBI" id="CHEBI:61717"/>
    </ligand>
</feature>
<organism evidence="9 10">
    <name type="scientific">Paenibacillus montaniterrae</name>
    <dbReference type="NCBI Taxonomy" id="429341"/>
    <lineage>
        <taxon>Bacteria</taxon>
        <taxon>Bacillati</taxon>
        <taxon>Bacillota</taxon>
        <taxon>Bacilli</taxon>
        <taxon>Bacillales</taxon>
        <taxon>Paenibacillaceae</taxon>
        <taxon>Paenibacillus</taxon>
    </lineage>
</organism>
<sequence length="120" mass="13041">MYKWIMFTLFGLAGLLIIFLVATGLPEKQEVAEQEPQFTVPEMAVDAEAAGQIFQSRCISCHGTDLQGGAGPALATVGSTLSKERIYTVIKEGRGGMPSFEKQLSEDEILTLTTWLSSLK</sequence>
<evidence type="ECO:0000256" key="4">
    <source>
        <dbReference type="ARBA" id="ARBA00022982"/>
    </source>
</evidence>
<dbReference type="Pfam" id="PF13442">
    <property type="entry name" value="Cytochrome_CBB3"/>
    <property type="match status" value="1"/>
</dbReference>
<gene>
    <name evidence="9" type="primary">cccA</name>
    <name evidence="9" type="ORF">J40TS1_52900</name>
</gene>
<feature type="binding site" description="covalent" evidence="6">
    <location>
        <position position="58"/>
    </location>
    <ligand>
        <name>heme c</name>
        <dbReference type="ChEBI" id="CHEBI:61717"/>
    </ligand>
</feature>
<comment type="PTM">
    <text evidence="6">Binds 1 heme c group covalently per subunit.</text>
</comment>
<dbReference type="GO" id="GO:0009055">
    <property type="term" value="F:electron transfer activity"/>
    <property type="evidence" value="ECO:0007669"/>
    <property type="project" value="InterPro"/>
</dbReference>
<dbReference type="Gene3D" id="1.10.760.10">
    <property type="entry name" value="Cytochrome c-like domain"/>
    <property type="match status" value="1"/>
</dbReference>
<dbReference type="PANTHER" id="PTHR37823">
    <property type="entry name" value="CYTOCHROME C-553-LIKE"/>
    <property type="match status" value="1"/>
</dbReference>
<dbReference type="SUPFAM" id="SSF46626">
    <property type="entry name" value="Cytochrome c"/>
    <property type="match status" value="1"/>
</dbReference>
<feature type="binding site" description="axial binding residue" evidence="7">
    <location>
        <position position="97"/>
    </location>
    <ligand>
        <name>heme c</name>
        <dbReference type="ChEBI" id="CHEBI:61717"/>
    </ligand>
    <ligandPart>
        <name>Fe</name>
        <dbReference type="ChEBI" id="CHEBI:18248"/>
    </ligandPart>
</feature>
<keyword evidence="1" id="KW-0813">Transport</keyword>
<dbReference type="InterPro" id="IPR012218">
    <property type="entry name" value="Cyt_c_BACSU-c550-type"/>
</dbReference>
<protein>
    <submittedName>
        <fullName evidence="9">Cytochrome c-550</fullName>
    </submittedName>
</protein>
<dbReference type="InterPro" id="IPR036909">
    <property type="entry name" value="Cyt_c-like_dom_sf"/>
</dbReference>
<dbReference type="Proteomes" id="UP000683139">
    <property type="component" value="Unassembled WGS sequence"/>
</dbReference>
<proteinExistence type="predicted"/>
<evidence type="ECO:0000256" key="1">
    <source>
        <dbReference type="ARBA" id="ARBA00022448"/>
    </source>
</evidence>
<feature type="domain" description="Cytochrome c" evidence="8">
    <location>
        <begin position="45"/>
        <end position="120"/>
    </location>
</feature>
<dbReference type="InterPro" id="IPR009056">
    <property type="entry name" value="Cyt_c-like_dom"/>
</dbReference>
<evidence type="ECO:0000313" key="10">
    <source>
        <dbReference type="Proteomes" id="UP000683139"/>
    </source>
</evidence>
<dbReference type="GO" id="GO:0016020">
    <property type="term" value="C:membrane"/>
    <property type="evidence" value="ECO:0007669"/>
    <property type="project" value="InterPro"/>
</dbReference>
<evidence type="ECO:0000313" key="9">
    <source>
        <dbReference type="EMBL" id="GIP19648.1"/>
    </source>
</evidence>
<name>A0A919YT92_9BACL</name>
<dbReference type="PANTHER" id="PTHR37823:SF4">
    <property type="entry name" value="MENAQUINOL-CYTOCHROME C REDUCTASE CYTOCHROME B_C SUBUNIT"/>
    <property type="match status" value="1"/>
</dbReference>